<feature type="transmembrane region" description="Helical" evidence="2">
    <location>
        <begin position="453"/>
        <end position="477"/>
    </location>
</feature>
<proteinExistence type="predicted"/>
<keyword evidence="2" id="KW-1133">Transmembrane helix</keyword>
<reference evidence="3 4" key="1">
    <citation type="submission" date="2022-03" db="EMBL/GenBank/DDBJ databases">
        <title>Isotopic signatures of nitrous oxide derived from detoxification processes.</title>
        <authorList>
            <person name="Behrendt U."/>
            <person name="Buchen C."/>
            <person name="Well R."/>
            <person name="Ulrich A."/>
            <person name="Rohe L."/>
            <person name="Kolb S."/>
            <person name="Schloter M."/>
            <person name="Horn M.A."/>
            <person name="Augustin J."/>
        </authorList>
    </citation>
    <scope>NUCLEOTIDE SEQUENCE [LARGE SCALE GENOMIC DNA]</scope>
    <source>
        <strain evidence="3 4">S4-C24</strain>
    </source>
</reference>
<evidence type="ECO:0000256" key="1">
    <source>
        <dbReference type="SAM" id="MobiDB-lite"/>
    </source>
</evidence>
<keyword evidence="2" id="KW-0472">Membrane</keyword>
<feature type="compositionally biased region" description="Low complexity" evidence="1">
    <location>
        <begin position="351"/>
        <end position="374"/>
    </location>
</feature>
<feature type="region of interest" description="Disordered" evidence="1">
    <location>
        <begin position="284"/>
        <end position="309"/>
    </location>
</feature>
<keyword evidence="4" id="KW-1185">Reference proteome</keyword>
<feature type="compositionally biased region" description="Low complexity" evidence="1">
    <location>
        <begin position="49"/>
        <end position="60"/>
    </location>
</feature>
<feature type="compositionally biased region" description="Low complexity" evidence="1">
    <location>
        <begin position="142"/>
        <end position="175"/>
    </location>
</feature>
<feature type="compositionally biased region" description="Low complexity" evidence="1">
    <location>
        <begin position="383"/>
        <end position="406"/>
    </location>
</feature>
<evidence type="ECO:0000313" key="4">
    <source>
        <dbReference type="Proteomes" id="UP000829069"/>
    </source>
</evidence>
<feature type="region of interest" description="Disordered" evidence="1">
    <location>
        <begin position="1"/>
        <end position="224"/>
    </location>
</feature>
<dbReference type="RefSeq" id="WP_241912751.1">
    <property type="nucleotide sequence ID" value="NZ_CP093326.1"/>
</dbReference>
<protein>
    <submittedName>
        <fullName evidence="3">Uncharacterized protein</fullName>
    </submittedName>
</protein>
<keyword evidence="2" id="KW-0812">Transmembrane</keyword>
<name>A0ABY3W8V7_9MICC</name>
<feature type="compositionally biased region" description="Basic and acidic residues" evidence="1">
    <location>
        <begin position="284"/>
        <end position="307"/>
    </location>
</feature>
<feature type="region of interest" description="Disordered" evidence="1">
    <location>
        <begin position="346"/>
        <end position="406"/>
    </location>
</feature>
<organism evidence="3 4">
    <name type="scientific">Arthrobacter sulfonylureivorans</name>
    <dbReference type="NCBI Taxonomy" id="2486855"/>
    <lineage>
        <taxon>Bacteria</taxon>
        <taxon>Bacillati</taxon>
        <taxon>Actinomycetota</taxon>
        <taxon>Actinomycetes</taxon>
        <taxon>Micrococcales</taxon>
        <taxon>Micrococcaceae</taxon>
        <taxon>Arthrobacter</taxon>
    </lineage>
</organism>
<feature type="compositionally biased region" description="Basic and acidic residues" evidence="1">
    <location>
        <begin position="190"/>
        <end position="202"/>
    </location>
</feature>
<evidence type="ECO:0000256" key="2">
    <source>
        <dbReference type="SAM" id="Phobius"/>
    </source>
</evidence>
<dbReference type="Proteomes" id="UP000829069">
    <property type="component" value="Chromosome"/>
</dbReference>
<dbReference type="EMBL" id="CP093326">
    <property type="protein sequence ID" value="UNK44224.1"/>
    <property type="molecule type" value="Genomic_DNA"/>
</dbReference>
<gene>
    <name evidence="3" type="ORF">MNQ99_09330</name>
</gene>
<evidence type="ECO:0000313" key="3">
    <source>
        <dbReference type="EMBL" id="UNK44224.1"/>
    </source>
</evidence>
<sequence length="479" mass="49626">MSNQSQPPRSRRDLRRQRDGAGTGPESASGIVPQAPDAQASAPVDGGEDAPAASGDGPPASRERQGERSSQTRAREREARRALKTLTAALPQIPAPEREQVPTRRQLRQQQLQRGNPGLAPDAPVDGPARTPDPGRAGGSGAPAAGPARTSAEPTGGRARTAAAPADGRARTSAAPADAPYEPQRPPIEGGRRARRSGDTGRHPVQPQPEGQEQLLSAAGREAVDAGEMSVEQALAARDLLMGQAKNMVAMMEARQEQSPHDVDLELLAQQKALAERAAVLNRRAADKKRLSDQNEQRRHSASDRPIADIASAPMEFVAVPGSDQHVLRPSSTSYLPVVTTPVVPAPAQPAPARQTTPARQAAPAPRRPAAQAPKTEASATTRAVPVPREATPAPRAAQATGAAPRSKILAEAEALAGGRSATIHPLKASSAHGLDPLDARTAGLARVHRTRLAVGAALVLGAAAFAAGIAMMLGLFGG</sequence>
<accession>A0ABY3W8V7</accession>